<evidence type="ECO:0000256" key="10">
    <source>
        <dbReference type="SAM" id="MobiDB-lite"/>
    </source>
</evidence>
<feature type="compositionally biased region" description="Basic and acidic residues" evidence="10">
    <location>
        <begin position="1"/>
        <end position="24"/>
    </location>
</feature>
<dbReference type="Proteomes" id="UP000606193">
    <property type="component" value="Unassembled WGS sequence"/>
</dbReference>
<comment type="subunit">
    <text evidence="9">Component of the Sec protein translocase complex. Heterotrimer consisting of SecY, SecE and SecG subunits. The heterotrimers can form oligomers, although 1 heterotrimer is thought to be able to translocate proteins. Interacts with the ribosome. Interacts with SecDF, and other proteins may be involved. Interacts with SecA.</text>
</comment>
<evidence type="ECO:0000313" key="11">
    <source>
        <dbReference type="EMBL" id="MBC8562417.1"/>
    </source>
</evidence>
<keyword evidence="2 9" id="KW-0813">Transport</keyword>
<keyword evidence="7 9" id="KW-0811">Translocation</keyword>
<dbReference type="RefSeq" id="WP_022464972.1">
    <property type="nucleotide sequence ID" value="NZ_JACRSX010000007.1"/>
</dbReference>
<gene>
    <name evidence="9 11" type="primary">secE</name>
    <name evidence="11" type="ORF">H8704_07210</name>
</gene>
<keyword evidence="12" id="KW-1185">Reference proteome</keyword>
<feature type="region of interest" description="Disordered" evidence="10">
    <location>
        <begin position="1"/>
        <end position="26"/>
    </location>
</feature>
<reference evidence="11 12" key="1">
    <citation type="submission" date="2020-08" db="EMBL/GenBank/DDBJ databases">
        <title>Genome public.</title>
        <authorList>
            <person name="Liu C."/>
            <person name="Sun Q."/>
        </authorList>
    </citation>
    <scope>NUCLEOTIDE SEQUENCE [LARGE SCALE GENOMIC DNA]</scope>
    <source>
        <strain evidence="11 12">NSJ-37</strain>
    </source>
</reference>
<accession>A0ABR7N2Z3</accession>
<dbReference type="Gene3D" id="1.20.5.1030">
    <property type="entry name" value="Preprotein translocase secy subunit"/>
    <property type="match status" value="1"/>
</dbReference>
<comment type="similarity">
    <text evidence="9">Belongs to the SecE/SEC61-gamma family.</text>
</comment>
<protein>
    <recommendedName>
        <fullName evidence="9">Protein translocase subunit SecE</fullName>
    </recommendedName>
</protein>
<evidence type="ECO:0000256" key="8">
    <source>
        <dbReference type="ARBA" id="ARBA00023136"/>
    </source>
</evidence>
<dbReference type="InterPro" id="IPR001901">
    <property type="entry name" value="Translocase_SecE/Sec61-g"/>
</dbReference>
<dbReference type="PANTHER" id="PTHR33910:SF1">
    <property type="entry name" value="PROTEIN TRANSLOCASE SUBUNIT SECE"/>
    <property type="match status" value="1"/>
</dbReference>
<keyword evidence="5 9" id="KW-0653">Protein transport</keyword>
<comment type="subcellular location">
    <subcellularLocation>
        <location evidence="9">Cell membrane</location>
        <topology evidence="9">Single-pass membrane protein</topology>
    </subcellularLocation>
    <subcellularLocation>
        <location evidence="1">Membrane</location>
    </subcellularLocation>
</comment>
<evidence type="ECO:0000256" key="3">
    <source>
        <dbReference type="ARBA" id="ARBA00022475"/>
    </source>
</evidence>
<proteinExistence type="inferred from homology"/>
<keyword evidence="8 9" id="KW-0472">Membrane</keyword>
<evidence type="ECO:0000256" key="5">
    <source>
        <dbReference type="ARBA" id="ARBA00022927"/>
    </source>
</evidence>
<evidence type="ECO:0000256" key="6">
    <source>
        <dbReference type="ARBA" id="ARBA00022989"/>
    </source>
</evidence>
<organism evidence="11 12">
    <name type="scientific">Jutongia huaianensis</name>
    <dbReference type="NCBI Taxonomy" id="2763668"/>
    <lineage>
        <taxon>Bacteria</taxon>
        <taxon>Bacillati</taxon>
        <taxon>Bacillota</taxon>
        <taxon>Clostridia</taxon>
        <taxon>Lachnospirales</taxon>
        <taxon>Lachnospiraceae</taxon>
        <taxon>Jutongia</taxon>
    </lineage>
</organism>
<keyword evidence="3 9" id="KW-1003">Cell membrane</keyword>
<keyword evidence="4 9" id="KW-0812">Transmembrane</keyword>
<feature type="transmembrane region" description="Helical" evidence="9">
    <location>
        <begin position="52"/>
        <end position="73"/>
    </location>
</feature>
<dbReference type="InterPro" id="IPR005807">
    <property type="entry name" value="SecE_bac"/>
</dbReference>
<evidence type="ECO:0000256" key="2">
    <source>
        <dbReference type="ARBA" id="ARBA00022448"/>
    </source>
</evidence>
<comment type="caution">
    <text evidence="11">The sequence shown here is derived from an EMBL/GenBank/DDBJ whole genome shotgun (WGS) entry which is preliminary data.</text>
</comment>
<dbReference type="HAMAP" id="MF_00422">
    <property type="entry name" value="SecE"/>
    <property type="match status" value="1"/>
</dbReference>
<dbReference type="Pfam" id="PF00584">
    <property type="entry name" value="SecE"/>
    <property type="match status" value="1"/>
</dbReference>
<evidence type="ECO:0000256" key="9">
    <source>
        <dbReference type="HAMAP-Rule" id="MF_00422"/>
    </source>
</evidence>
<evidence type="ECO:0000313" key="12">
    <source>
        <dbReference type="Proteomes" id="UP000606193"/>
    </source>
</evidence>
<dbReference type="EMBL" id="JACRSX010000007">
    <property type="protein sequence ID" value="MBC8562417.1"/>
    <property type="molecule type" value="Genomic_DNA"/>
</dbReference>
<dbReference type="InterPro" id="IPR038379">
    <property type="entry name" value="SecE_sf"/>
</dbReference>
<sequence length="84" mass="9394">MGDSEIKEEIKEQNEPQKKAENAAKKKGVFQNMKAEFKRIVWPDKNTVVKESTAVIVVTIILAVLIALLDFVIKTGLDKILQIG</sequence>
<dbReference type="NCBIfam" id="TIGR00964">
    <property type="entry name" value="secE_bact"/>
    <property type="match status" value="1"/>
</dbReference>
<keyword evidence="6 9" id="KW-1133">Transmembrane helix</keyword>
<evidence type="ECO:0000256" key="4">
    <source>
        <dbReference type="ARBA" id="ARBA00022692"/>
    </source>
</evidence>
<name>A0ABR7N2Z3_9FIRM</name>
<evidence type="ECO:0000256" key="1">
    <source>
        <dbReference type="ARBA" id="ARBA00004370"/>
    </source>
</evidence>
<dbReference type="PANTHER" id="PTHR33910">
    <property type="entry name" value="PROTEIN TRANSLOCASE SUBUNIT SECE"/>
    <property type="match status" value="1"/>
</dbReference>
<comment type="function">
    <text evidence="9">Essential subunit of the Sec protein translocation channel SecYEG. Clamps together the 2 halves of SecY. May contact the channel plug during translocation.</text>
</comment>
<evidence type="ECO:0000256" key="7">
    <source>
        <dbReference type="ARBA" id="ARBA00023010"/>
    </source>
</evidence>